<reference evidence="3" key="1">
    <citation type="submission" date="2023-01" db="EMBL/GenBank/DDBJ databases">
        <title>Genome assembly of the deep-sea coral Lophelia pertusa.</title>
        <authorList>
            <person name="Herrera S."/>
            <person name="Cordes E."/>
        </authorList>
    </citation>
    <scope>NUCLEOTIDE SEQUENCE</scope>
    <source>
        <strain evidence="3">USNM1676648</strain>
        <tissue evidence="3">Polyp</tissue>
    </source>
</reference>
<gene>
    <name evidence="3" type="ORF">OS493_023534</name>
</gene>
<dbReference type="OrthoDB" id="5978976at2759"/>
<keyword evidence="4" id="KW-1185">Reference proteome</keyword>
<organism evidence="3 4">
    <name type="scientific">Desmophyllum pertusum</name>
    <dbReference type="NCBI Taxonomy" id="174260"/>
    <lineage>
        <taxon>Eukaryota</taxon>
        <taxon>Metazoa</taxon>
        <taxon>Cnidaria</taxon>
        <taxon>Anthozoa</taxon>
        <taxon>Hexacorallia</taxon>
        <taxon>Scleractinia</taxon>
        <taxon>Caryophylliina</taxon>
        <taxon>Caryophylliidae</taxon>
        <taxon>Desmophyllum</taxon>
    </lineage>
</organism>
<keyword evidence="2" id="KW-0472">Membrane</keyword>
<dbReference type="EMBL" id="MU826367">
    <property type="protein sequence ID" value="KAJ7378287.1"/>
    <property type="molecule type" value="Genomic_DNA"/>
</dbReference>
<dbReference type="Pfam" id="PF15013">
    <property type="entry name" value="CCSMST1"/>
    <property type="match status" value="1"/>
</dbReference>
<evidence type="ECO:0000313" key="4">
    <source>
        <dbReference type="Proteomes" id="UP001163046"/>
    </source>
</evidence>
<protein>
    <submittedName>
        <fullName evidence="3">Uncharacterized protein</fullName>
    </submittedName>
</protein>
<accession>A0A9W9ZAW3</accession>
<dbReference type="AlphaFoldDB" id="A0A9W9ZAW3"/>
<dbReference type="Proteomes" id="UP001163046">
    <property type="component" value="Unassembled WGS sequence"/>
</dbReference>
<sequence>MAALRISKSLRTKCCLISGLRGAARLQAAQRTYSSPAKGTSEVHEDPRNKPIPFSTSKARLLTLNETLGDMKKKTSYKSVYVSLIAMAIITYIIFFLPGPKEEEEWDLLEDAEIATGQDKGQ</sequence>
<evidence type="ECO:0000313" key="3">
    <source>
        <dbReference type="EMBL" id="KAJ7378287.1"/>
    </source>
</evidence>
<keyword evidence="2" id="KW-1133">Transmembrane helix</keyword>
<comment type="caution">
    <text evidence="3">The sequence shown here is derived from an EMBL/GenBank/DDBJ whole genome shotgun (WGS) entry which is preliminary data.</text>
</comment>
<name>A0A9W9ZAW3_9CNID</name>
<dbReference type="InterPro" id="IPR029160">
    <property type="entry name" value="UQCC4"/>
</dbReference>
<evidence type="ECO:0000256" key="2">
    <source>
        <dbReference type="SAM" id="Phobius"/>
    </source>
</evidence>
<keyword evidence="2" id="KW-0812">Transmembrane</keyword>
<proteinExistence type="predicted"/>
<feature type="region of interest" description="Disordered" evidence="1">
    <location>
        <begin position="31"/>
        <end position="54"/>
    </location>
</feature>
<feature type="transmembrane region" description="Helical" evidence="2">
    <location>
        <begin position="80"/>
        <end position="99"/>
    </location>
</feature>
<evidence type="ECO:0000256" key="1">
    <source>
        <dbReference type="SAM" id="MobiDB-lite"/>
    </source>
</evidence>